<feature type="binding site" evidence="3">
    <location>
        <begin position="138"/>
        <end position="140"/>
    </location>
    <ligand>
        <name>NAD(+)</name>
        <dbReference type="ChEBI" id="CHEBI:57540"/>
    </ligand>
</feature>
<organism evidence="7">
    <name type="scientific">Veillonella atypica</name>
    <dbReference type="NCBI Taxonomy" id="39777"/>
    <lineage>
        <taxon>Bacteria</taxon>
        <taxon>Bacillati</taxon>
        <taxon>Bacillota</taxon>
        <taxon>Negativicutes</taxon>
        <taxon>Veillonellales</taxon>
        <taxon>Veillonellaceae</taxon>
        <taxon>Veillonella</taxon>
    </lineage>
</organism>
<evidence type="ECO:0000313" key="8">
    <source>
        <dbReference type="Proteomes" id="UP000070226"/>
    </source>
</evidence>
<dbReference type="Gene3D" id="3.40.50.720">
    <property type="entry name" value="NAD(P)-binding Rossmann-like Domain"/>
    <property type="match status" value="1"/>
</dbReference>
<evidence type="ECO:0000259" key="6">
    <source>
        <dbReference type="Pfam" id="PF02866"/>
    </source>
</evidence>
<dbReference type="PANTHER" id="PTHR43128">
    <property type="entry name" value="L-2-HYDROXYCARBOXYLATE DEHYDROGENASE (NAD(P)(+))"/>
    <property type="match status" value="1"/>
</dbReference>
<evidence type="ECO:0000256" key="4">
    <source>
        <dbReference type="RuleBase" id="RU003369"/>
    </source>
</evidence>
<evidence type="ECO:0000256" key="2">
    <source>
        <dbReference type="PIRSR" id="PIRSR000102-1"/>
    </source>
</evidence>
<keyword evidence="4" id="KW-0560">Oxidoreductase</keyword>
<evidence type="ECO:0000256" key="1">
    <source>
        <dbReference type="ARBA" id="ARBA00006054"/>
    </source>
</evidence>
<feature type="binding site" evidence="3">
    <location>
        <position position="54"/>
    </location>
    <ligand>
        <name>NAD(+)</name>
        <dbReference type="ChEBI" id="CHEBI:57540"/>
    </ligand>
</feature>
<dbReference type="CDD" id="cd05291">
    <property type="entry name" value="HicDH_like"/>
    <property type="match status" value="1"/>
</dbReference>
<dbReference type="InterPro" id="IPR022383">
    <property type="entry name" value="Lactate/malate_DH_C"/>
</dbReference>
<name>A0A133S2J1_9FIRM</name>
<feature type="domain" description="Lactate/malate dehydrogenase C-terminal" evidence="6">
    <location>
        <begin position="165"/>
        <end position="332"/>
    </location>
</feature>
<dbReference type="Pfam" id="PF00056">
    <property type="entry name" value="Ldh_1_N"/>
    <property type="match status" value="1"/>
</dbReference>
<comment type="similarity">
    <text evidence="1">Belongs to the LDH/MDH superfamily. LDH family.</text>
</comment>
<dbReference type="SUPFAM" id="SSF56327">
    <property type="entry name" value="LDH C-terminal domain-like"/>
    <property type="match status" value="1"/>
</dbReference>
<reference evidence="7 8" key="1">
    <citation type="submission" date="2016-01" db="EMBL/GenBank/DDBJ databases">
        <authorList>
            <person name="Oliw E.H."/>
        </authorList>
    </citation>
    <scope>NUCLEOTIDE SEQUENCE [LARGE SCALE GENOMIC DNA]</scope>
    <source>
        <strain evidence="7 8">CMW7756B</strain>
    </source>
</reference>
<dbReference type="AlphaFoldDB" id="A0A133S2J1"/>
<feature type="domain" description="Lactate/malate dehydrogenase N-terminal" evidence="5">
    <location>
        <begin position="24"/>
        <end position="161"/>
    </location>
</feature>
<dbReference type="Pfam" id="PF02866">
    <property type="entry name" value="Ldh_1_C"/>
    <property type="match status" value="1"/>
</dbReference>
<keyword evidence="3" id="KW-0520">NAD</keyword>
<dbReference type="InterPro" id="IPR001557">
    <property type="entry name" value="L-lactate/malate_DH"/>
</dbReference>
<dbReference type="STRING" id="39777.B7L28_02575"/>
<gene>
    <name evidence="7" type="ORF">HMPREF3233_01510</name>
</gene>
<feature type="active site" description="Proton acceptor" evidence="2">
    <location>
        <position position="195"/>
    </location>
</feature>
<accession>A0A133S2J1</accession>
<dbReference type="Proteomes" id="UP000070226">
    <property type="component" value="Unassembled WGS sequence"/>
</dbReference>
<dbReference type="InterPro" id="IPR036291">
    <property type="entry name" value="NAD(P)-bd_dom_sf"/>
</dbReference>
<evidence type="ECO:0000256" key="3">
    <source>
        <dbReference type="PIRSR" id="PIRSR000102-3"/>
    </source>
</evidence>
<dbReference type="PATRIC" id="fig|39777.7.peg.1475"/>
<dbReference type="GO" id="GO:0006089">
    <property type="term" value="P:lactate metabolic process"/>
    <property type="evidence" value="ECO:0007669"/>
    <property type="project" value="TreeGrafter"/>
</dbReference>
<dbReference type="Gene3D" id="3.90.110.10">
    <property type="entry name" value="Lactate dehydrogenase/glycoside hydrolase, family 4, C-terminal"/>
    <property type="match status" value="1"/>
</dbReference>
<dbReference type="SUPFAM" id="SSF51735">
    <property type="entry name" value="NAD(P)-binding Rossmann-fold domains"/>
    <property type="match status" value="1"/>
</dbReference>
<sequence>MAIIVLSIIYKPNGIEEALMKLRKVGIIGTGHVGSHVAFSLALQGEVDELYMMDIDEKKAKAQAMDVNDAVSYIPHRVTATSGPIEECGDCDILVFSAGPLPNLYQDRLESLGDTIAVLKDVIPRIKASGFKGFIISISNPADVVATYLCKHLDWNPKRIISSGTALDSARLQKELAHIFNISNRTITAYCMGEHGASAMVPWSHVYVQGKPLVELQNELPHRFPELDHKQVLDDVKIGGYHVLAGKGSTEFGIASATTELIRSVFHDEKKVLPCSCYLDGQYGETGVFASTPAVIGKDGIEDVLELQMTEDELALFKKSCAVIREYAKKAETM</sequence>
<protein>
    <submittedName>
        <fullName evidence="7">Putative L-lactate dehydrogenase</fullName>
    </submittedName>
</protein>
<dbReference type="GO" id="GO:0004459">
    <property type="term" value="F:L-lactate dehydrogenase (NAD+) activity"/>
    <property type="evidence" value="ECO:0007669"/>
    <property type="project" value="TreeGrafter"/>
</dbReference>
<dbReference type="PANTHER" id="PTHR43128:SF31">
    <property type="entry name" value="L-LACTATE DEHYDROGENASE"/>
    <property type="match status" value="1"/>
</dbReference>
<dbReference type="PIRSF" id="PIRSF000102">
    <property type="entry name" value="Lac_mal_DH"/>
    <property type="match status" value="1"/>
</dbReference>
<evidence type="ECO:0000313" key="7">
    <source>
        <dbReference type="EMBL" id="KXA62647.1"/>
    </source>
</evidence>
<dbReference type="InterPro" id="IPR001236">
    <property type="entry name" value="Lactate/malate_DH_N"/>
</dbReference>
<comment type="caution">
    <text evidence="7">The sequence shown here is derived from an EMBL/GenBank/DDBJ whole genome shotgun (WGS) entry which is preliminary data.</text>
</comment>
<proteinExistence type="inferred from homology"/>
<dbReference type="InterPro" id="IPR015955">
    <property type="entry name" value="Lactate_DH/Glyco_Ohase_4_C"/>
</dbReference>
<dbReference type="EMBL" id="LRQT01000086">
    <property type="protein sequence ID" value="KXA62647.1"/>
    <property type="molecule type" value="Genomic_DNA"/>
</dbReference>
<feature type="binding site" evidence="3">
    <location>
        <begin position="29"/>
        <end position="34"/>
    </location>
    <ligand>
        <name>NAD(+)</name>
        <dbReference type="ChEBI" id="CHEBI:57540"/>
    </ligand>
</feature>
<evidence type="ECO:0000259" key="5">
    <source>
        <dbReference type="Pfam" id="PF00056"/>
    </source>
</evidence>
<dbReference type="PRINTS" id="PR00086">
    <property type="entry name" value="LLDHDRGNASE"/>
</dbReference>